<evidence type="ECO:0000256" key="1">
    <source>
        <dbReference type="SAM" id="Phobius"/>
    </source>
</evidence>
<dbReference type="RefSeq" id="XP_003139731.1">
    <property type="nucleotide sequence ID" value="XM_003139683.2"/>
</dbReference>
<dbReference type="OMA" id="DMDDSAI"/>
<dbReference type="CTD" id="9941554"/>
<dbReference type="EMBL" id="JH712118">
    <property type="protein sequence ID" value="EFO24331.1"/>
    <property type="molecule type" value="Genomic_DNA"/>
</dbReference>
<protein>
    <submittedName>
        <fullName evidence="2">Uncharacterized protein</fullName>
    </submittedName>
</protein>
<organism evidence="2">
    <name type="scientific">Loa loa</name>
    <name type="common">Eye worm</name>
    <name type="synonym">Filaria loa</name>
    <dbReference type="NCBI Taxonomy" id="7209"/>
    <lineage>
        <taxon>Eukaryota</taxon>
        <taxon>Metazoa</taxon>
        <taxon>Ecdysozoa</taxon>
        <taxon>Nematoda</taxon>
        <taxon>Chromadorea</taxon>
        <taxon>Rhabditida</taxon>
        <taxon>Spirurina</taxon>
        <taxon>Spiruromorpha</taxon>
        <taxon>Filarioidea</taxon>
        <taxon>Onchocercidae</taxon>
        <taxon>Loa</taxon>
    </lineage>
</organism>
<proteinExistence type="predicted"/>
<evidence type="ECO:0000313" key="2">
    <source>
        <dbReference type="EMBL" id="EFO24331.1"/>
    </source>
</evidence>
<dbReference type="RefSeq" id="XP_020306496.1">
    <property type="nucleotide sequence ID" value="XM_020446518.1"/>
</dbReference>
<keyword evidence="1" id="KW-0812">Transmembrane</keyword>
<keyword evidence="1" id="KW-0472">Membrane</keyword>
<accession>A0A1S0U2R6</accession>
<name>A0A1S0U2R6_LOALO</name>
<dbReference type="OrthoDB" id="5852195at2759"/>
<reference evidence="2" key="1">
    <citation type="submission" date="2012-04" db="EMBL/GenBank/DDBJ databases">
        <title>The Genome Sequence of Loa loa.</title>
        <authorList>
            <consortium name="The Broad Institute Genome Sequencing Platform"/>
            <consortium name="Broad Institute Genome Sequencing Center for Infectious Disease"/>
            <person name="Nutman T.B."/>
            <person name="Fink D.L."/>
            <person name="Russ C."/>
            <person name="Young S."/>
            <person name="Zeng Q."/>
            <person name="Gargeya S."/>
            <person name="Alvarado L."/>
            <person name="Berlin A."/>
            <person name="Chapman S.B."/>
            <person name="Chen Z."/>
            <person name="Freedman E."/>
            <person name="Gellesch M."/>
            <person name="Goldberg J."/>
            <person name="Griggs A."/>
            <person name="Gujja S."/>
            <person name="Heilman E.R."/>
            <person name="Heiman D."/>
            <person name="Howarth C."/>
            <person name="Mehta T."/>
            <person name="Neiman D."/>
            <person name="Pearson M."/>
            <person name="Roberts A."/>
            <person name="Saif S."/>
            <person name="Shea T."/>
            <person name="Shenoy N."/>
            <person name="Sisk P."/>
            <person name="Stolte C."/>
            <person name="Sykes S."/>
            <person name="White J."/>
            <person name="Yandava C."/>
            <person name="Haas B."/>
            <person name="Henn M.R."/>
            <person name="Nusbaum C."/>
            <person name="Birren B."/>
        </authorList>
    </citation>
    <scope>NUCLEOTIDE SEQUENCE [LARGE SCALE GENOMIC DNA]</scope>
</reference>
<dbReference type="EMBL" id="JH712118">
    <property type="protein sequence ID" value="EJD75647.1"/>
    <property type="molecule type" value="Genomic_DNA"/>
</dbReference>
<keyword evidence="1" id="KW-1133">Transmembrane helix</keyword>
<feature type="transmembrane region" description="Helical" evidence="1">
    <location>
        <begin position="28"/>
        <end position="52"/>
    </location>
</feature>
<gene>
    <name evidence="2" type="ORF">LOAG_04146</name>
</gene>
<sequence length="105" mass="12057">MSITRVVMDISTSTALHKQGVFDMDSNAIYRSLLVIGLLAVIIAVWIVIKILRVRNNEMRIRRYDILPAKQLVLDHIDSEDSDDELFAPVRRDDSTRHLIPENTL</sequence>
<dbReference type="InParanoid" id="A0A1S0U2R6"/>
<dbReference type="GeneID" id="9941554"/>
<dbReference type="AlphaFoldDB" id="A0A1S0U2R6"/>
<dbReference type="KEGG" id="loa:LOAG_04146"/>